<dbReference type="InterPro" id="IPR050549">
    <property type="entry name" value="MFS_Trehalose_Transporter"/>
</dbReference>
<feature type="transmembrane region" description="Helical" evidence="5">
    <location>
        <begin position="330"/>
        <end position="350"/>
    </location>
</feature>
<keyword evidence="2 5" id="KW-0812">Transmembrane</keyword>
<dbReference type="EMBL" id="OU900094">
    <property type="protein sequence ID" value="CAG9854458.1"/>
    <property type="molecule type" value="Genomic_DNA"/>
</dbReference>
<protein>
    <recommendedName>
        <fullName evidence="6">Major facilitator superfamily (MFS) profile domain-containing protein</fullName>
    </recommendedName>
</protein>
<evidence type="ECO:0000313" key="7">
    <source>
        <dbReference type="EMBL" id="CAG9854458.1"/>
    </source>
</evidence>
<feature type="transmembrane region" description="Helical" evidence="5">
    <location>
        <begin position="438"/>
        <end position="460"/>
    </location>
</feature>
<name>A0A9N9TG36_PHYSR</name>
<sequence length="506" mass="57600">MEFDGNIADDEKNPSNIDSPFVISTERKEVPLKWKDSYKQILAGCTANTIVIQAGINMAFSAVLLPQLNETGSEMTVTKSEASWIASLVTIVLPIGALIVGPIMDRYGRKKVCLLTNIPIIIAWTLVYYANNVWYLYIARSINGFAGGLSTVSLVYVSEISHPKLRSMLLSLNSVFVTFGILLTCLLGLWFTWRTMSFIFIIMTVFCSIAIWFIPESPYWLIVFKDDYRATTKSLSWIYGKNNLLHEHEFRRILESKQQKPREKDDERSTLLKIKDDFKLYKSPTVYKPVIIMIAIFMFQQFSGAYAIIFYAVDIFRTIGGRFKRGLDEYVALALLGIIRFVIAIVSAMISKKVGRRPLMFVSALGMCITSVMAGLYMYLDIVPDDVYEKMNITKDISKNNVALYCILGYVCFSSLGYLVIPWTLIGELLPVKVRGKLSGVLISVVYVLMFLVVKMFPFIMDLISLQYLFYLMAVINLIGFGFLYIFLPETLGKSFLDIEKYFLHK</sequence>
<evidence type="ECO:0000256" key="1">
    <source>
        <dbReference type="ARBA" id="ARBA00004141"/>
    </source>
</evidence>
<feature type="transmembrane region" description="Helical" evidence="5">
    <location>
        <begin position="466"/>
        <end position="488"/>
    </location>
</feature>
<evidence type="ECO:0000256" key="3">
    <source>
        <dbReference type="ARBA" id="ARBA00022989"/>
    </source>
</evidence>
<keyword evidence="4 5" id="KW-0472">Membrane</keyword>
<dbReference type="FunFam" id="1.20.1250.20:FF:000249">
    <property type="entry name" value="facilitated trehalose transporter Tret1"/>
    <property type="match status" value="1"/>
</dbReference>
<evidence type="ECO:0000256" key="2">
    <source>
        <dbReference type="ARBA" id="ARBA00022692"/>
    </source>
</evidence>
<dbReference type="PANTHER" id="PTHR48021">
    <property type="match status" value="1"/>
</dbReference>
<dbReference type="Pfam" id="PF00083">
    <property type="entry name" value="Sugar_tr"/>
    <property type="match status" value="1"/>
</dbReference>
<dbReference type="Proteomes" id="UP001153712">
    <property type="component" value="Chromosome 1"/>
</dbReference>
<feature type="transmembrane region" description="Helical" evidence="5">
    <location>
        <begin position="112"/>
        <end position="131"/>
    </location>
</feature>
<dbReference type="Gene3D" id="1.20.1250.20">
    <property type="entry name" value="MFS general substrate transporter like domains"/>
    <property type="match status" value="1"/>
</dbReference>
<feature type="transmembrane region" description="Helical" evidence="5">
    <location>
        <begin position="41"/>
        <end position="62"/>
    </location>
</feature>
<evidence type="ECO:0000313" key="8">
    <source>
        <dbReference type="Proteomes" id="UP001153712"/>
    </source>
</evidence>
<comment type="subcellular location">
    <subcellularLocation>
        <location evidence="1">Membrane</location>
        <topology evidence="1">Multi-pass membrane protein</topology>
    </subcellularLocation>
</comment>
<dbReference type="InterPro" id="IPR005828">
    <property type="entry name" value="MFS_sugar_transport-like"/>
</dbReference>
<feature type="transmembrane region" description="Helical" evidence="5">
    <location>
        <begin position="359"/>
        <end position="382"/>
    </location>
</feature>
<dbReference type="OrthoDB" id="6612291at2759"/>
<evidence type="ECO:0000256" key="4">
    <source>
        <dbReference type="ARBA" id="ARBA00023136"/>
    </source>
</evidence>
<gene>
    <name evidence="7" type="ORF">PHYEVI_LOCUS920</name>
</gene>
<proteinExistence type="predicted"/>
<feature type="transmembrane region" description="Helical" evidence="5">
    <location>
        <begin position="169"/>
        <end position="191"/>
    </location>
</feature>
<dbReference type="GO" id="GO:0016020">
    <property type="term" value="C:membrane"/>
    <property type="evidence" value="ECO:0007669"/>
    <property type="project" value="UniProtKB-SubCell"/>
</dbReference>
<keyword evidence="3 5" id="KW-1133">Transmembrane helix</keyword>
<keyword evidence="8" id="KW-1185">Reference proteome</keyword>
<dbReference type="InterPro" id="IPR036259">
    <property type="entry name" value="MFS_trans_sf"/>
</dbReference>
<feature type="transmembrane region" description="Helical" evidence="5">
    <location>
        <begin position="82"/>
        <end position="100"/>
    </location>
</feature>
<dbReference type="SUPFAM" id="SSF103473">
    <property type="entry name" value="MFS general substrate transporter"/>
    <property type="match status" value="1"/>
</dbReference>
<dbReference type="PROSITE" id="PS00216">
    <property type="entry name" value="SUGAR_TRANSPORT_1"/>
    <property type="match status" value="1"/>
</dbReference>
<dbReference type="GO" id="GO:0022857">
    <property type="term" value="F:transmembrane transporter activity"/>
    <property type="evidence" value="ECO:0007669"/>
    <property type="project" value="InterPro"/>
</dbReference>
<evidence type="ECO:0000259" key="6">
    <source>
        <dbReference type="PROSITE" id="PS50850"/>
    </source>
</evidence>
<reference evidence="7" key="1">
    <citation type="submission" date="2022-01" db="EMBL/GenBank/DDBJ databases">
        <authorList>
            <person name="King R."/>
        </authorList>
    </citation>
    <scope>NUCLEOTIDE SEQUENCE</scope>
</reference>
<dbReference type="PANTHER" id="PTHR48021:SF32">
    <property type="entry name" value="FACILITATED TREHALOSE TRANSPORTER TRET1-2 HOMOLOG-LIKE PROTEIN"/>
    <property type="match status" value="1"/>
</dbReference>
<dbReference type="InterPro" id="IPR005829">
    <property type="entry name" value="Sugar_transporter_CS"/>
</dbReference>
<feature type="domain" description="Major facilitator superfamily (MFS) profile" evidence="6">
    <location>
        <begin position="41"/>
        <end position="492"/>
    </location>
</feature>
<dbReference type="AlphaFoldDB" id="A0A9N9TG36"/>
<feature type="transmembrane region" description="Helical" evidence="5">
    <location>
        <begin position="402"/>
        <end position="426"/>
    </location>
</feature>
<feature type="transmembrane region" description="Helical" evidence="5">
    <location>
        <begin position="290"/>
        <end position="310"/>
    </location>
</feature>
<dbReference type="PROSITE" id="PS50850">
    <property type="entry name" value="MFS"/>
    <property type="match status" value="1"/>
</dbReference>
<evidence type="ECO:0000256" key="5">
    <source>
        <dbReference type="SAM" id="Phobius"/>
    </source>
</evidence>
<feature type="transmembrane region" description="Helical" evidence="5">
    <location>
        <begin position="197"/>
        <end position="215"/>
    </location>
</feature>
<organism evidence="7 8">
    <name type="scientific">Phyllotreta striolata</name>
    <name type="common">Striped flea beetle</name>
    <name type="synonym">Crioceris striolata</name>
    <dbReference type="NCBI Taxonomy" id="444603"/>
    <lineage>
        <taxon>Eukaryota</taxon>
        <taxon>Metazoa</taxon>
        <taxon>Ecdysozoa</taxon>
        <taxon>Arthropoda</taxon>
        <taxon>Hexapoda</taxon>
        <taxon>Insecta</taxon>
        <taxon>Pterygota</taxon>
        <taxon>Neoptera</taxon>
        <taxon>Endopterygota</taxon>
        <taxon>Coleoptera</taxon>
        <taxon>Polyphaga</taxon>
        <taxon>Cucujiformia</taxon>
        <taxon>Chrysomeloidea</taxon>
        <taxon>Chrysomelidae</taxon>
        <taxon>Galerucinae</taxon>
        <taxon>Alticini</taxon>
        <taxon>Phyllotreta</taxon>
    </lineage>
</organism>
<accession>A0A9N9TG36</accession>
<dbReference type="InterPro" id="IPR020846">
    <property type="entry name" value="MFS_dom"/>
</dbReference>